<evidence type="ECO:0000256" key="6">
    <source>
        <dbReference type="ARBA" id="ARBA00023136"/>
    </source>
</evidence>
<dbReference type="OMA" id="PVIGMEH"/>
<dbReference type="VEuPathDB" id="FungiDB:MYCTH_2112431"/>
<dbReference type="Proteomes" id="UP000007322">
    <property type="component" value="Chromosome 5"/>
</dbReference>
<organism evidence="9 10">
    <name type="scientific">Thermothelomyces thermophilus (strain ATCC 42464 / BCRC 31852 / DSM 1799)</name>
    <name type="common">Sporotrichum thermophile</name>
    <dbReference type="NCBI Taxonomy" id="573729"/>
    <lineage>
        <taxon>Eukaryota</taxon>
        <taxon>Fungi</taxon>
        <taxon>Dikarya</taxon>
        <taxon>Ascomycota</taxon>
        <taxon>Pezizomycotina</taxon>
        <taxon>Sordariomycetes</taxon>
        <taxon>Sordariomycetidae</taxon>
        <taxon>Sordariales</taxon>
        <taxon>Chaetomiaceae</taxon>
        <taxon>Thermothelomyces</taxon>
    </lineage>
</organism>
<gene>
    <name evidence="9" type="ORF">MYCTH_2112431</name>
</gene>
<dbReference type="PANTHER" id="PTHR33365">
    <property type="entry name" value="YALI0B05434P"/>
    <property type="match status" value="1"/>
</dbReference>
<dbReference type="InterPro" id="IPR021765">
    <property type="entry name" value="UstYa-like"/>
</dbReference>
<comment type="subcellular location">
    <subcellularLocation>
        <location evidence="1">Membrane</location>
        <topology evidence="1">Single-pass membrane protein</topology>
    </subcellularLocation>
</comment>
<name>G2QIM2_THET4</name>
<dbReference type="PANTHER" id="PTHR33365:SF4">
    <property type="entry name" value="CYCLOCHLOROTINE BIOSYNTHESIS PROTEIN O"/>
    <property type="match status" value="1"/>
</dbReference>
<dbReference type="InParanoid" id="G2QIM2"/>
<evidence type="ECO:0000256" key="8">
    <source>
        <dbReference type="ARBA" id="ARBA00035112"/>
    </source>
</evidence>
<evidence type="ECO:0000256" key="5">
    <source>
        <dbReference type="ARBA" id="ARBA00023026"/>
    </source>
</evidence>
<dbReference type="GeneID" id="11511349"/>
<keyword evidence="10" id="KW-1185">Reference proteome</keyword>
<sequence length="160" mass="18167">MAASARDLLCLHDDITEYQAADPEVNDRWEYLYNGNLLSLIQQPAFGVSVITQDSACRPPNATTPLPQHRPRYVVQLDVFHQLHCLNRPQKLLYPKVYRSDVTSDSDEAADTLYHLEQCVESLRQSLLCASDKSTIFWEWSPANGKDDEQHGDDAHLQGL</sequence>
<dbReference type="AlphaFoldDB" id="G2QIM2"/>
<evidence type="ECO:0000313" key="9">
    <source>
        <dbReference type="EMBL" id="AEO60344.1"/>
    </source>
</evidence>
<evidence type="ECO:0000256" key="3">
    <source>
        <dbReference type="ARBA" id="ARBA00022692"/>
    </source>
</evidence>
<dbReference type="OrthoDB" id="3687641at2759"/>
<dbReference type="RefSeq" id="XP_003665589.1">
    <property type="nucleotide sequence ID" value="XM_003665541.1"/>
</dbReference>
<keyword evidence="6" id="KW-0472">Membrane</keyword>
<evidence type="ECO:0000256" key="4">
    <source>
        <dbReference type="ARBA" id="ARBA00022989"/>
    </source>
</evidence>
<accession>G2QIM2</accession>
<reference evidence="9 10" key="1">
    <citation type="journal article" date="2011" name="Nat. Biotechnol.">
        <title>Comparative genomic analysis of the thermophilic biomass-degrading fungi Myceliophthora thermophila and Thielavia terrestris.</title>
        <authorList>
            <person name="Berka R.M."/>
            <person name="Grigoriev I.V."/>
            <person name="Otillar R."/>
            <person name="Salamov A."/>
            <person name="Grimwood J."/>
            <person name="Reid I."/>
            <person name="Ishmael N."/>
            <person name="John T."/>
            <person name="Darmond C."/>
            <person name="Moisan M.-C."/>
            <person name="Henrissat B."/>
            <person name="Coutinho P.M."/>
            <person name="Lombard V."/>
            <person name="Natvig D.O."/>
            <person name="Lindquist E."/>
            <person name="Schmutz J."/>
            <person name="Lucas S."/>
            <person name="Harris P."/>
            <person name="Powlowski J."/>
            <person name="Bellemare A."/>
            <person name="Taylor D."/>
            <person name="Butler G."/>
            <person name="de Vries R.P."/>
            <person name="Allijn I.E."/>
            <person name="van den Brink J."/>
            <person name="Ushinsky S."/>
            <person name="Storms R."/>
            <person name="Powell A.J."/>
            <person name="Paulsen I.T."/>
            <person name="Elbourne L.D.H."/>
            <person name="Baker S.E."/>
            <person name="Magnuson J."/>
            <person name="LaBoissiere S."/>
            <person name="Clutterbuck A.J."/>
            <person name="Martinez D."/>
            <person name="Wogulis M."/>
            <person name="de Leon A.L."/>
            <person name="Rey M.W."/>
            <person name="Tsang A."/>
        </authorList>
    </citation>
    <scope>NUCLEOTIDE SEQUENCE [LARGE SCALE GENOMIC DNA]</scope>
    <source>
        <strain evidence="10">ATCC 42464 / BCRC 31852 / DSM 1799</strain>
    </source>
</reference>
<comment type="pathway">
    <text evidence="2">Mycotoxin biosynthesis.</text>
</comment>
<proteinExistence type="inferred from homology"/>
<dbReference type="eggNOG" id="ENOG502SJ2Y">
    <property type="taxonomic scope" value="Eukaryota"/>
</dbReference>
<dbReference type="GO" id="GO:0043386">
    <property type="term" value="P:mycotoxin biosynthetic process"/>
    <property type="evidence" value="ECO:0007669"/>
    <property type="project" value="InterPro"/>
</dbReference>
<evidence type="ECO:0000256" key="1">
    <source>
        <dbReference type="ARBA" id="ARBA00004167"/>
    </source>
</evidence>
<comment type="similarity">
    <text evidence="8">Belongs to the ustYa family.</text>
</comment>
<evidence type="ECO:0000256" key="7">
    <source>
        <dbReference type="ARBA" id="ARBA00023180"/>
    </source>
</evidence>
<keyword evidence="3" id="KW-0812">Transmembrane</keyword>
<keyword evidence="7" id="KW-0325">Glycoprotein</keyword>
<protein>
    <submittedName>
        <fullName evidence="9">Uncharacterized protein</fullName>
    </submittedName>
</protein>
<dbReference type="KEGG" id="mtm:MYCTH_2112431"/>
<evidence type="ECO:0000256" key="2">
    <source>
        <dbReference type="ARBA" id="ARBA00004685"/>
    </source>
</evidence>
<evidence type="ECO:0000313" key="10">
    <source>
        <dbReference type="Proteomes" id="UP000007322"/>
    </source>
</evidence>
<keyword evidence="4" id="KW-1133">Transmembrane helix</keyword>
<keyword evidence="5" id="KW-0843">Virulence</keyword>
<dbReference type="GO" id="GO:0016020">
    <property type="term" value="C:membrane"/>
    <property type="evidence" value="ECO:0007669"/>
    <property type="project" value="UniProtKB-SubCell"/>
</dbReference>
<dbReference type="EMBL" id="CP003006">
    <property type="protein sequence ID" value="AEO60344.1"/>
    <property type="molecule type" value="Genomic_DNA"/>
</dbReference>
<dbReference type="STRING" id="573729.G2QIM2"/>
<dbReference type="Pfam" id="PF11807">
    <property type="entry name" value="UstYa"/>
    <property type="match status" value="1"/>
</dbReference>
<dbReference type="HOGENOM" id="CLU_1653351_0_0_1"/>